<accession>A0AAW9TQN9</accession>
<sequence length="73" mass="8325">MSLRRRSTSTRRSSALHVVCFSESGRPDRIAGTRELVIPRTPYLAAYMMLADMIRILRVLHGAQMSPSEFEDE</sequence>
<organism evidence="1 2">
    <name type="scientific">Rhizobium meliloti</name>
    <name type="common">Ensifer meliloti</name>
    <name type="synonym">Sinorhizobium meliloti</name>
    <dbReference type="NCBI Taxonomy" id="382"/>
    <lineage>
        <taxon>Bacteria</taxon>
        <taxon>Pseudomonadati</taxon>
        <taxon>Pseudomonadota</taxon>
        <taxon>Alphaproteobacteria</taxon>
        <taxon>Hyphomicrobiales</taxon>
        <taxon>Rhizobiaceae</taxon>
        <taxon>Sinorhizobium/Ensifer group</taxon>
        <taxon>Sinorhizobium</taxon>
    </lineage>
</organism>
<dbReference type="EMBL" id="WISR01000141">
    <property type="protein sequence ID" value="MQW33967.1"/>
    <property type="molecule type" value="Genomic_DNA"/>
</dbReference>
<evidence type="ECO:0000313" key="2">
    <source>
        <dbReference type="Proteomes" id="UP000429484"/>
    </source>
</evidence>
<reference evidence="1 2" key="1">
    <citation type="journal article" date="2013" name="Genome Biol.">
        <title>Comparative genomics of the core and accessory genomes of 48 Sinorhizobium strains comprising five genospecies.</title>
        <authorList>
            <person name="Sugawara M."/>
            <person name="Epstein B."/>
            <person name="Badgley B.D."/>
            <person name="Unno T."/>
            <person name="Xu L."/>
            <person name="Reese J."/>
            <person name="Gyaneshwar P."/>
            <person name="Denny R."/>
            <person name="Mudge J."/>
            <person name="Bharti A.K."/>
            <person name="Farmer A.D."/>
            <person name="May G.D."/>
            <person name="Woodward J.E."/>
            <person name="Medigue C."/>
            <person name="Vallenet D."/>
            <person name="Lajus A."/>
            <person name="Rouy Z."/>
            <person name="Martinez-Vaz B."/>
            <person name="Tiffin P."/>
            <person name="Young N.D."/>
            <person name="Sadowsky M.J."/>
        </authorList>
    </citation>
    <scope>NUCLEOTIDE SEQUENCE [LARGE SCALE GENOMIC DNA]</scope>
    <source>
        <strain evidence="1 2">N6B1</strain>
    </source>
</reference>
<comment type="caution">
    <text evidence="1">The sequence shown here is derived from an EMBL/GenBank/DDBJ whole genome shotgun (WGS) entry which is preliminary data.</text>
</comment>
<dbReference type="InterPro" id="IPR035093">
    <property type="entry name" value="RelE/ParE_toxin_dom_sf"/>
</dbReference>
<protein>
    <submittedName>
        <fullName evidence="1">Type II toxin-antitoxin system RelE/ParE family toxin</fullName>
    </submittedName>
</protein>
<proteinExistence type="predicted"/>
<dbReference type="Proteomes" id="UP000429484">
    <property type="component" value="Unassembled WGS sequence"/>
</dbReference>
<dbReference type="AlphaFoldDB" id="A0AAW9TQN9"/>
<gene>
    <name evidence="1" type="ORF">GHK53_14530</name>
</gene>
<name>A0AAW9TQN9_RHIML</name>
<dbReference type="Gene3D" id="3.30.2310.20">
    <property type="entry name" value="RelE-like"/>
    <property type="match status" value="1"/>
</dbReference>
<evidence type="ECO:0000313" key="1">
    <source>
        <dbReference type="EMBL" id="MQW33967.1"/>
    </source>
</evidence>